<name>A0A5K3G0K7_MESCO</name>
<feature type="compositionally biased region" description="Low complexity" evidence="1">
    <location>
        <begin position="133"/>
        <end position="147"/>
    </location>
</feature>
<feature type="region of interest" description="Disordered" evidence="1">
    <location>
        <begin position="1"/>
        <end position="200"/>
    </location>
</feature>
<reference evidence="2" key="1">
    <citation type="submission" date="2019-11" db="UniProtKB">
        <authorList>
            <consortium name="WormBaseParasite"/>
        </authorList>
    </citation>
    <scope>IDENTIFICATION</scope>
</reference>
<evidence type="ECO:0000256" key="1">
    <source>
        <dbReference type="SAM" id="MobiDB-lite"/>
    </source>
</evidence>
<protein>
    <submittedName>
        <fullName evidence="2">ALMS_motif domain-containing protein</fullName>
    </submittedName>
</protein>
<accession>A0A5K3G0K7</accession>
<sequence length="200" mass="20614">NRRKEGQVKSSQKSFDRALTNEALSVSERSRVSEMDGSSVAKPSQKKTSPAESAKHSRCQVASSSSESPSDSRSRVSSKADGARYAVEEENARPPIGEGLSVSAASSSCHKSLRSDLDKQPTPVIEAAKKSSHQAASSGDSGSRASSIVDSIKSSIEDEALALSEGSRESVSGRIDSVKSASAGSSLAQPSSPKSAKGGS</sequence>
<evidence type="ECO:0000313" key="2">
    <source>
        <dbReference type="WBParaSite" id="MCU_011724-RC"/>
    </source>
</evidence>
<dbReference type="WBParaSite" id="MCU_011724-RC">
    <property type="protein sequence ID" value="MCU_011724-RC"/>
    <property type="gene ID" value="MCU_011724"/>
</dbReference>
<proteinExistence type="predicted"/>
<feature type="compositionally biased region" description="Polar residues" evidence="1">
    <location>
        <begin position="179"/>
        <end position="194"/>
    </location>
</feature>
<feature type="compositionally biased region" description="Low complexity" evidence="1">
    <location>
        <begin position="63"/>
        <end position="77"/>
    </location>
</feature>
<feature type="compositionally biased region" description="Low complexity" evidence="1">
    <location>
        <begin position="101"/>
        <end position="110"/>
    </location>
</feature>
<dbReference type="AlphaFoldDB" id="A0A5K3G0K7"/>
<organism evidence="2">
    <name type="scientific">Mesocestoides corti</name>
    <name type="common">Flatworm</name>
    <dbReference type="NCBI Taxonomy" id="53468"/>
    <lineage>
        <taxon>Eukaryota</taxon>
        <taxon>Metazoa</taxon>
        <taxon>Spiralia</taxon>
        <taxon>Lophotrochozoa</taxon>
        <taxon>Platyhelminthes</taxon>
        <taxon>Cestoda</taxon>
        <taxon>Eucestoda</taxon>
        <taxon>Cyclophyllidea</taxon>
        <taxon>Mesocestoididae</taxon>
        <taxon>Mesocestoides</taxon>
    </lineage>
</organism>